<organism evidence="1 2">
    <name type="scientific">Salipaludibacillus keqinensis</name>
    <dbReference type="NCBI Taxonomy" id="2045207"/>
    <lineage>
        <taxon>Bacteria</taxon>
        <taxon>Bacillati</taxon>
        <taxon>Bacillota</taxon>
        <taxon>Bacilli</taxon>
        <taxon>Bacillales</taxon>
        <taxon>Bacillaceae</taxon>
    </lineage>
</organism>
<evidence type="ECO:0000313" key="2">
    <source>
        <dbReference type="Proteomes" id="UP000248214"/>
    </source>
</evidence>
<keyword evidence="2" id="KW-1185">Reference proteome</keyword>
<accession>A0A323TGA8</accession>
<name>A0A323TGA8_9BACI</name>
<evidence type="ECO:0000313" key="1">
    <source>
        <dbReference type="EMBL" id="PYZ93799.1"/>
    </source>
</evidence>
<dbReference type="Pfam" id="PF14165">
    <property type="entry name" value="YtzH"/>
    <property type="match status" value="1"/>
</dbReference>
<dbReference type="InterPro" id="IPR025547">
    <property type="entry name" value="YtzH"/>
</dbReference>
<proteinExistence type="predicted"/>
<dbReference type="OrthoDB" id="2876301at2"/>
<dbReference type="AlphaFoldDB" id="A0A323TGA8"/>
<protein>
    <submittedName>
        <fullName evidence="1">Uncharacterized protein</fullName>
    </submittedName>
</protein>
<dbReference type="RefSeq" id="WP_110609831.1">
    <property type="nucleotide sequence ID" value="NZ_PDOD01000002.1"/>
</dbReference>
<sequence>MSIQQILEQLQSLLKQQKENSGGTKEEFNKIEGIIKVLREENINENFDGTIQEIHSYVDKSKETDSLDEWVQFHKLNLSRWVEELSLLIDGGGKVTIDYEQRKGREV</sequence>
<reference evidence="1 2" key="1">
    <citation type="submission" date="2017-10" db="EMBL/GenBank/DDBJ databases">
        <title>Bacillus sp. nov., a halophilic bacterium isolated from a Keqin Lake.</title>
        <authorList>
            <person name="Wang H."/>
        </authorList>
    </citation>
    <scope>NUCLEOTIDE SEQUENCE [LARGE SCALE GENOMIC DNA]</scope>
    <source>
        <strain evidence="1 2">KQ-12</strain>
    </source>
</reference>
<dbReference type="EMBL" id="PDOD01000002">
    <property type="protein sequence ID" value="PYZ93799.1"/>
    <property type="molecule type" value="Genomic_DNA"/>
</dbReference>
<dbReference type="Proteomes" id="UP000248214">
    <property type="component" value="Unassembled WGS sequence"/>
</dbReference>
<gene>
    <name evidence="1" type="ORF">CR194_11675</name>
</gene>
<comment type="caution">
    <text evidence="1">The sequence shown here is derived from an EMBL/GenBank/DDBJ whole genome shotgun (WGS) entry which is preliminary data.</text>
</comment>